<dbReference type="InterPro" id="IPR006657">
    <property type="entry name" value="MoPterin_dinucl-bd_dom"/>
</dbReference>
<dbReference type="CDD" id="cd02781">
    <property type="entry name" value="MopB_CT_Acetylene-hydratase"/>
    <property type="match status" value="1"/>
</dbReference>
<dbReference type="SUPFAM" id="SSF50692">
    <property type="entry name" value="ADC-like"/>
    <property type="match status" value="1"/>
</dbReference>
<comment type="caution">
    <text evidence="6">The sequence shown here is derived from an EMBL/GenBank/DDBJ whole genome shotgun (WGS) entry which is preliminary data.</text>
</comment>
<evidence type="ECO:0000259" key="5">
    <source>
        <dbReference type="PROSITE" id="PS51669"/>
    </source>
</evidence>
<dbReference type="InterPro" id="IPR041930">
    <property type="entry name" value="Acetylene_hydratase"/>
</dbReference>
<dbReference type="PROSITE" id="PS51669">
    <property type="entry name" value="4FE4S_MOW_BIS_MGD"/>
    <property type="match status" value="1"/>
</dbReference>
<dbReference type="InterPro" id="IPR037949">
    <property type="entry name" value="MopB_CT_Acetylene-hydratase"/>
</dbReference>
<reference evidence="6" key="1">
    <citation type="submission" date="2021-11" db="EMBL/GenBank/DDBJ databases">
        <title>A Novel Adlercreutzia Species, isolated from a Allomyrina dichotoma larva feces.</title>
        <authorList>
            <person name="Suh M.K."/>
        </authorList>
    </citation>
    <scope>NUCLEOTIDE SEQUENCE</scope>
    <source>
        <strain evidence="6">JBNU-10</strain>
    </source>
</reference>
<dbReference type="InterPro" id="IPR050612">
    <property type="entry name" value="Prok_Mopterin_Oxidored"/>
</dbReference>
<dbReference type="Gene3D" id="2.20.25.90">
    <property type="entry name" value="ADC-like domains"/>
    <property type="match status" value="1"/>
</dbReference>
<keyword evidence="4" id="KW-0411">Iron-sulfur</keyword>
<dbReference type="Gene3D" id="3.40.228.10">
    <property type="entry name" value="Dimethylsulfoxide Reductase, domain 2"/>
    <property type="match status" value="1"/>
</dbReference>
<dbReference type="Proteomes" id="UP001430755">
    <property type="component" value="Unassembled WGS sequence"/>
</dbReference>
<dbReference type="RefSeq" id="WP_242165784.1">
    <property type="nucleotide sequence ID" value="NZ_JAJMLW010000003.1"/>
</dbReference>
<evidence type="ECO:0000256" key="1">
    <source>
        <dbReference type="ARBA" id="ARBA00010312"/>
    </source>
</evidence>
<sequence>MADYKEWLDELNREAYHDGEWQWQEGDFTVTRTTHWSPPGCHMGCGVLLYTKDNKLVKVEGDPLNAVANGKLCMRCLTMPEAVNHPDRLKYPLRRAGERGEDKWERISWDEAYDEITEKVLKIKEEHGSETIVVVHGTGRNIGWQVPYFASACMQTPNVSTFGFTGFACYLPRMIGTSAKQGDMFIVDASQAHWDRYASDRWQVPGVILVWGNEPIKSNADGFLGHWLVQCVQMGSKVISVDPRLTWWGARAAFWLPVRPGTDAVVAMAMLNVIIGEDLYDHEFVEKWTYGFEALAERVADKTPEWAEPICDVPADRIRGAARLIATASSCACQWGLAFEQQIAALGVTESVADIMAITGNIDNPGGNALYRCAFLIEKRYGLGDEYISKETYAKKLIPQTSGINESNIVSCADTDAILAAIETGEPYPIQMFWIQSSNALSCASMDPARTRAALMKVPFIVVADPFMTPTAQAVADIVLPVAMSCERNSCRTWWTPVRTMVKVTDFYEAKSDEQICLDLGKRIMPEHWPWETDEEWANWYLTDQLTPGGTEYQRTWWDTVHEPSSPENGCYGTSCNGTAYWEWDATYDKYAKGMLRPDGQPGFNTPTGRVELWSFGFDHWGVDPLPYHIEPPESPLSTPNTFKEFPIILSGGGRSFEFFHSEHRQLPTMREFHPWPLVMVNPADCEKYGVKDGEWIWVENSRGARFKQKVKATIEVQPGRIHAEHGWWFPEQDGAEPNFYGTYDSNLNNMTEAFRTGQGGIGSAIKSMLCKIYPVQEGDVLPHDVIAEKGDFAAYEPGKPYQVVEEPVVTVIN</sequence>
<keyword evidence="7" id="KW-1185">Reference proteome</keyword>
<keyword evidence="2" id="KW-0479">Metal-binding</keyword>
<dbReference type="Pfam" id="PF04879">
    <property type="entry name" value="Molybdop_Fe4S4"/>
    <property type="match status" value="1"/>
</dbReference>
<accession>A0ABS9WJ40</accession>
<evidence type="ECO:0000256" key="3">
    <source>
        <dbReference type="ARBA" id="ARBA00023004"/>
    </source>
</evidence>
<dbReference type="Pfam" id="PF01568">
    <property type="entry name" value="Molydop_binding"/>
    <property type="match status" value="1"/>
</dbReference>
<protein>
    <submittedName>
        <fullName evidence="6">Molybdopterin-dependent oxidoreductase</fullName>
    </submittedName>
</protein>
<dbReference type="InterPro" id="IPR006656">
    <property type="entry name" value="Mopterin_OxRdtase"/>
</dbReference>
<dbReference type="SMART" id="SM00926">
    <property type="entry name" value="Molybdop_Fe4S4"/>
    <property type="match status" value="1"/>
</dbReference>
<dbReference type="CDD" id="cd02759">
    <property type="entry name" value="MopB_Acetylene-hydratase"/>
    <property type="match status" value="1"/>
</dbReference>
<feature type="domain" description="4Fe-4S Mo/W bis-MGD-type" evidence="5">
    <location>
        <begin position="28"/>
        <end position="87"/>
    </location>
</feature>
<evidence type="ECO:0000313" key="6">
    <source>
        <dbReference type="EMBL" id="MCI2242477.1"/>
    </source>
</evidence>
<dbReference type="EMBL" id="JAJMLW010000003">
    <property type="protein sequence ID" value="MCI2242477.1"/>
    <property type="molecule type" value="Genomic_DNA"/>
</dbReference>
<dbReference type="Gene3D" id="3.40.50.740">
    <property type="match status" value="1"/>
</dbReference>
<dbReference type="SUPFAM" id="SSF53706">
    <property type="entry name" value="Formate dehydrogenase/DMSO reductase, domains 1-3"/>
    <property type="match status" value="1"/>
</dbReference>
<organism evidence="6 7">
    <name type="scientific">Adlercreutzia faecimuris</name>
    <dbReference type="NCBI Taxonomy" id="2897341"/>
    <lineage>
        <taxon>Bacteria</taxon>
        <taxon>Bacillati</taxon>
        <taxon>Actinomycetota</taxon>
        <taxon>Coriobacteriia</taxon>
        <taxon>Eggerthellales</taxon>
        <taxon>Eggerthellaceae</taxon>
        <taxon>Adlercreutzia</taxon>
    </lineage>
</organism>
<comment type="similarity">
    <text evidence="1">Belongs to the prokaryotic molybdopterin-containing oxidoreductase family.</text>
</comment>
<gene>
    <name evidence="6" type="ORF">LPT13_08945</name>
</gene>
<keyword evidence="3" id="KW-0408">Iron</keyword>
<dbReference type="PANTHER" id="PTHR43742">
    <property type="entry name" value="TRIMETHYLAMINE-N-OXIDE REDUCTASE"/>
    <property type="match status" value="1"/>
</dbReference>
<evidence type="ECO:0000256" key="2">
    <source>
        <dbReference type="ARBA" id="ARBA00022723"/>
    </source>
</evidence>
<evidence type="ECO:0000313" key="7">
    <source>
        <dbReference type="Proteomes" id="UP001430755"/>
    </source>
</evidence>
<name>A0ABS9WJ40_9ACTN</name>
<dbReference type="PANTHER" id="PTHR43742:SF6">
    <property type="entry name" value="OXIDOREDUCTASE YYAE-RELATED"/>
    <property type="match status" value="1"/>
</dbReference>
<proteinExistence type="inferred from homology"/>
<dbReference type="Gene3D" id="2.40.40.20">
    <property type="match status" value="1"/>
</dbReference>
<dbReference type="InterPro" id="IPR006963">
    <property type="entry name" value="Mopterin_OxRdtase_4Fe-4S_dom"/>
</dbReference>
<dbReference type="InterPro" id="IPR009010">
    <property type="entry name" value="Asp_de-COase-like_dom_sf"/>
</dbReference>
<dbReference type="Pfam" id="PF00384">
    <property type="entry name" value="Molybdopterin"/>
    <property type="match status" value="1"/>
</dbReference>
<evidence type="ECO:0000256" key="4">
    <source>
        <dbReference type="ARBA" id="ARBA00023014"/>
    </source>
</evidence>